<reference evidence="3" key="1">
    <citation type="submission" date="2011-08" db="EMBL/GenBank/DDBJ databases">
        <authorList>
            <person name="Rombauts S."/>
        </authorList>
    </citation>
    <scope>NUCLEOTIDE SEQUENCE</scope>
    <source>
        <strain evidence="3">London</strain>
    </source>
</reference>
<dbReference type="EMBL" id="CAEY01000551">
    <property type="status" value="NOT_ANNOTATED_CDS"/>
    <property type="molecule type" value="Genomic_DNA"/>
</dbReference>
<protein>
    <submittedName>
        <fullName evidence="2">Uncharacterized protein</fullName>
    </submittedName>
</protein>
<sequence>MENPKLVECVAGNADDTLQILDLANLDVSLNIAPATVSGSSNTSSSKSMLINDKTGKELSCYTTDFSSCDVMDMAFVGSALDQSSIVVEEPEQSIIETKSDEVTDSKVKDQEQNQDEGQDVIEEFTEAPSVLPINTDDFLVENKTADLIEIGDLIQLSDSSIDPDVCESNDRSICEFETVQSKTIDMVTDTIAEDIELIKFDDSIQLKSEPEKDNVIILISEDGEELKELSNSSSSEFPKENYSNEDEENRQVGSSYDDNDEVFCSENGQGEVEENEQESGEVKLLDITNFVFSSPAPPTERNKSLGNNSSLNLMDMSLSKLSKDENKDKFSTPKPCLKFSSNTSGDDGSVSNTTSYSRRKSKSVSFQSPGIYFSNVKRLSVIRKTPIRRSINRTTGKTTKTPDSAIFNKMVKFSTPNKIFTTPSASPFTTMVNKFSRLALATPPTSKMNESRPLNEEFSSINLVLSESCESDKSENSTKCDTSEQCIRI</sequence>
<evidence type="ECO:0000313" key="3">
    <source>
        <dbReference type="Proteomes" id="UP000015104"/>
    </source>
</evidence>
<reference evidence="2" key="2">
    <citation type="submission" date="2015-06" db="UniProtKB">
        <authorList>
            <consortium name="EnsemblMetazoa"/>
        </authorList>
    </citation>
    <scope>IDENTIFICATION</scope>
</reference>
<feature type="region of interest" description="Disordered" evidence="1">
    <location>
        <begin position="97"/>
        <end position="117"/>
    </location>
</feature>
<feature type="compositionally biased region" description="Basic and acidic residues" evidence="1">
    <location>
        <begin position="98"/>
        <end position="112"/>
    </location>
</feature>
<evidence type="ECO:0000256" key="1">
    <source>
        <dbReference type="SAM" id="MobiDB-lite"/>
    </source>
</evidence>
<evidence type="ECO:0000313" key="2">
    <source>
        <dbReference type="EnsemblMetazoa" id="tetur21g02810.1"/>
    </source>
</evidence>
<dbReference type="EnsemblMetazoa" id="tetur21g02810.1">
    <property type="protein sequence ID" value="tetur21g02810.1"/>
    <property type="gene ID" value="tetur21g02810"/>
</dbReference>
<feature type="region of interest" description="Disordered" evidence="1">
    <location>
        <begin position="228"/>
        <end position="281"/>
    </location>
</feature>
<organism evidence="2 3">
    <name type="scientific">Tetranychus urticae</name>
    <name type="common">Two-spotted spider mite</name>
    <dbReference type="NCBI Taxonomy" id="32264"/>
    <lineage>
        <taxon>Eukaryota</taxon>
        <taxon>Metazoa</taxon>
        <taxon>Ecdysozoa</taxon>
        <taxon>Arthropoda</taxon>
        <taxon>Chelicerata</taxon>
        <taxon>Arachnida</taxon>
        <taxon>Acari</taxon>
        <taxon>Acariformes</taxon>
        <taxon>Trombidiformes</taxon>
        <taxon>Prostigmata</taxon>
        <taxon>Eleutherengona</taxon>
        <taxon>Raphignathae</taxon>
        <taxon>Tetranychoidea</taxon>
        <taxon>Tetranychidae</taxon>
        <taxon>Tetranychus</taxon>
    </lineage>
</organism>
<proteinExistence type="predicted"/>
<dbReference type="HOGENOM" id="CLU_557052_0_0_1"/>
<accession>T1KUB3</accession>
<dbReference type="Proteomes" id="UP000015104">
    <property type="component" value="Unassembled WGS sequence"/>
</dbReference>
<keyword evidence="3" id="KW-1185">Reference proteome</keyword>
<name>T1KUB3_TETUR</name>
<feature type="compositionally biased region" description="Polar residues" evidence="1">
    <location>
        <begin position="340"/>
        <end position="357"/>
    </location>
</feature>
<dbReference type="AlphaFoldDB" id="T1KUB3"/>
<feature type="region of interest" description="Disordered" evidence="1">
    <location>
        <begin position="325"/>
        <end position="362"/>
    </location>
</feature>